<keyword evidence="2" id="KW-1185">Reference proteome</keyword>
<dbReference type="Proteomes" id="UP000029665">
    <property type="component" value="Unassembled WGS sequence"/>
</dbReference>
<dbReference type="OrthoDB" id="61113at2759"/>
<organism evidence="1 2">
    <name type="scientific">Pycnoporus cinnabarinus</name>
    <name type="common">Cinnabar-red polypore</name>
    <name type="synonym">Trametes cinnabarina</name>
    <dbReference type="NCBI Taxonomy" id="5643"/>
    <lineage>
        <taxon>Eukaryota</taxon>
        <taxon>Fungi</taxon>
        <taxon>Dikarya</taxon>
        <taxon>Basidiomycota</taxon>
        <taxon>Agaricomycotina</taxon>
        <taxon>Agaricomycetes</taxon>
        <taxon>Polyporales</taxon>
        <taxon>Polyporaceae</taxon>
        <taxon>Trametes</taxon>
    </lineage>
</organism>
<proteinExistence type="predicted"/>
<evidence type="ECO:0000313" key="2">
    <source>
        <dbReference type="Proteomes" id="UP000029665"/>
    </source>
</evidence>
<comment type="caution">
    <text evidence="1">The sequence shown here is derived from an EMBL/GenBank/DDBJ whole genome shotgun (WGS) entry which is preliminary data.</text>
</comment>
<evidence type="ECO:0008006" key="3">
    <source>
        <dbReference type="Google" id="ProtNLM"/>
    </source>
</evidence>
<dbReference type="STRING" id="5643.A0A060S938"/>
<dbReference type="SUPFAM" id="SSF55729">
    <property type="entry name" value="Acyl-CoA N-acyltransferases (Nat)"/>
    <property type="match status" value="1"/>
</dbReference>
<accession>A0A060S938</accession>
<name>A0A060S938_PYCCI</name>
<reference evidence="1" key="1">
    <citation type="submission" date="2014-01" db="EMBL/GenBank/DDBJ databases">
        <title>The genome of the white-rot fungus Pycnoporus cinnabarinus: a basidiomycete model with a versatile arsenal for lignocellulosic biomass breakdown.</title>
        <authorList>
            <person name="Levasseur A."/>
            <person name="Lomascolo A."/>
            <person name="Ruiz-Duenas F.J."/>
            <person name="Uzan E."/>
            <person name="Piumi F."/>
            <person name="Kues U."/>
            <person name="Ram A.F.J."/>
            <person name="Murat C."/>
            <person name="Haon M."/>
            <person name="Benoit I."/>
            <person name="Arfi Y."/>
            <person name="Chevret D."/>
            <person name="Drula E."/>
            <person name="Kwon M.J."/>
            <person name="Gouret P."/>
            <person name="Lesage-Meessen L."/>
            <person name="Lombard V."/>
            <person name="Mariette J."/>
            <person name="Noirot C."/>
            <person name="Park J."/>
            <person name="Patyshakuliyeva A."/>
            <person name="Wieneger R.A.B."/>
            <person name="Wosten H.A.B."/>
            <person name="Martin F."/>
            <person name="Coutinho P.M."/>
            <person name="de Vries R."/>
            <person name="Martinez A.T."/>
            <person name="Klopp C."/>
            <person name="Pontarotti P."/>
            <person name="Henrissat B."/>
            <person name="Record E."/>
        </authorList>
    </citation>
    <scope>NUCLEOTIDE SEQUENCE [LARGE SCALE GENOMIC DNA]</scope>
    <source>
        <strain evidence="1">BRFM137</strain>
    </source>
</reference>
<sequence>MSPVVIQRVLAPSDALVEEAVSLLLKAMEGDPFMYVACEGNETTRAHMARMMVREHVCWGEFWTATEDDELVGFMTWFPPQSELAIPKDERAKLAAPFMAALSGDGKQYIATVVRFFMSRLIGNHGTDRVSPQMGEEFPQFVAQCIGTPNGKHDGWWLRIAMTRTDKQRQGICRKLLEPVRQKVS</sequence>
<dbReference type="InterPro" id="IPR016181">
    <property type="entry name" value="Acyl_CoA_acyltransferase"/>
</dbReference>
<dbReference type="OMA" id="WWLHMAM"/>
<dbReference type="Gene3D" id="3.40.630.30">
    <property type="match status" value="1"/>
</dbReference>
<protein>
    <recommendedName>
        <fullName evidence="3">N-acetyltransferase domain-containing protein</fullName>
    </recommendedName>
</protein>
<dbReference type="AlphaFoldDB" id="A0A060S938"/>
<evidence type="ECO:0000313" key="1">
    <source>
        <dbReference type="EMBL" id="CDO68898.1"/>
    </source>
</evidence>
<gene>
    <name evidence="1" type="ORF">BN946_scf185000.g41</name>
</gene>
<dbReference type="EMBL" id="CCBP010000028">
    <property type="protein sequence ID" value="CDO68898.1"/>
    <property type="molecule type" value="Genomic_DNA"/>
</dbReference>
<dbReference type="HOGENOM" id="CLU_1462049_0_0_1"/>